<dbReference type="GO" id="GO:0044780">
    <property type="term" value="P:bacterial-type flagellum assembly"/>
    <property type="evidence" value="ECO:0007669"/>
    <property type="project" value="InterPro"/>
</dbReference>
<dbReference type="NCBIfam" id="TIGR02492">
    <property type="entry name" value="flgK_ends"/>
    <property type="match status" value="1"/>
</dbReference>
<dbReference type="InterPro" id="IPR002371">
    <property type="entry name" value="FlgK"/>
</dbReference>
<dbReference type="GO" id="GO:0005576">
    <property type="term" value="C:extracellular region"/>
    <property type="evidence" value="ECO:0007669"/>
    <property type="project" value="UniProtKB-SubCell"/>
</dbReference>
<dbReference type="Pfam" id="PF00460">
    <property type="entry name" value="Flg_bb_rod"/>
    <property type="match status" value="1"/>
</dbReference>
<gene>
    <name evidence="10" type="ORF">C8J24_1448</name>
</gene>
<keyword evidence="10" id="KW-0969">Cilium</keyword>
<dbReference type="PANTHER" id="PTHR30033">
    <property type="entry name" value="FLAGELLAR HOOK-ASSOCIATED PROTEIN 1"/>
    <property type="match status" value="1"/>
</dbReference>
<dbReference type="GO" id="GO:0009424">
    <property type="term" value="C:bacterial-type flagellum hook"/>
    <property type="evidence" value="ECO:0007669"/>
    <property type="project" value="InterPro"/>
</dbReference>
<organism evidence="10 11">
    <name type="scientific">Sphingomonas aerolata</name>
    <dbReference type="NCBI Taxonomy" id="185951"/>
    <lineage>
        <taxon>Bacteria</taxon>
        <taxon>Pseudomonadati</taxon>
        <taxon>Pseudomonadota</taxon>
        <taxon>Alphaproteobacteria</taxon>
        <taxon>Sphingomonadales</taxon>
        <taxon>Sphingomonadaceae</taxon>
        <taxon>Sphingomonas</taxon>
    </lineage>
</organism>
<evidence type="ECO:0000259" key="9">
    <source>
        <dbReference type="Pfam" id="PF22638"/>
    </source>
</evidence>
<evidence type="ECO:0000256" key="4">
    <source>
        <dbReference type="ARBA" id="ARBA00016244"/>
    </source>
</evidence>
<keyword evidence="6" id="KW-0975">Bacterial flagellum</keyword>
<comment type="subcellular location">
    <subcellularLocation>
        <location evidence="1">Bacterial flagellum basal body</location>
    </subcellularLocation>
    <subcellularLocation>
        <location evidence="2">Secreted</location>
    </subcellularLocation>
</comment>
<accession>A0A2T4YW52</accession>
<dbReference type="Pfam" id="PF06429">
    <property type="entry name" value="Flg_bbr_C"/>
    <property type="match status" value="1"/>
</dbReference>
<dbReference type="Pfam" id="PF22638">
    <property type="entry name" value="FlgK_D1"/>
    <property type="match status" value="1"/>
</dbReference>
<keyword evidence="10" id="KW-0282">Flagellum</keyword>
<dbReference type="EMBL" id="PZZN01000001">
    <property type="protein sequence ID" value="PTM48040.1"/>
    <property type="molecule type" value="Genomic_DNA"/>
</dbReference>
<dbReference type="InterPro" id="IPR053927">
    <property type="entry name" value="FlgK_helical"/>
</dbReference>
<evidence type="ECO:0000256" key="1">
    <source>
        <dbReference type="ARBA" id="ARBA00004117"/>
    </source>
</evidence>
<dbReference type="PANTHER" id="PTHR30033:SF2">
    <property type="entry name" value="FLAGELLAR HOOK PROTEIN"/>
    <property type="match status" value="1"/>
</dbReference>
<dbReference type="InterPro" id="IPR010930">
    <property type="entry name" value="Flg_bb/hook_C_dom"/>
</dbReference>
<feature type="domain" description="Flagellar basal body rod protein N-terminal" evidence="7">
    <location>
        <begin position="7"/>
        <end position="35"/>
    </location>
</feature>
<protein>
    <recommendedName>
        <fullName evidence="4">Flagellar hook-associated protein 1</fullName>
    </recommendedName>
</protein>
<evidence type="ECO:0000256" key="2">
    <source>
        <dbReference type="ARBA" id="ARBA00004613"/>
    </source>
</evidence>
<dbReference type="GO" id="GO:0005198">
    <property type="term" value="F:structural molecule activity"/>
    <property type="evidence" value="ECO:0007669"/>
    <property type="project" value="InterPro"/>
</dbReference>
<keyword evidence="11" id="KW-1185">Reference proteome</keyword>
<dbReference type="SUPFAM" id="SSF64518">
    <property type="entry name" value="Phase 1 flagellin"/>
    <property type="match status" value="1"/>
</dbReference>
<dbReference type="InterPro" id="IPR001444">
    <property type="entry name" value="Flag_bb_rod_N"/>
</dbReference>
<dbReference type="Proteomes" id="UP000240996">
    <property type="component" value="Unassembled WGS sequence"/>
</dbReference>
<evidence type="ECO:0000313" key="10">
    <source>
        <dbReference type="EMBL" id="PTM48040.1"/>
    </source>
</evidence>
<comment type="similarity">
    <text evidence="3">Belongs to the flagella basal body rod proteins family.</text>
</comment>
<evidence type="ECO:0000256" key="6">
    <source>
        <dbReference type="ARBA" id="ARBA00023143"/>
    </source>
</evidence>
<evidence type="ECO:0000259" key="7">
    <source>
        <dbReference type="Pfam" id="PF00460"/>
    </source>
</evidence>
<sequence length="449" mass="45804">MSDLLSIGASGVRAYQTALNTVSENIANTGTAGYTRRTTNLGQVTSIGSGINASVATGSNGVTVTGISRSADTFRSLAVRNAGSDLARTETAAAWLGRIETSLTDNKLGDRLTSFFSAAQTLSADPTSVPARSVMLESATSAAAAFTATGKALDTAAADLDTATRQATQTLNSLGTALAKVNDGIARSQKGSTNAAQLGDQRDQLLEQMSTITDISTEFDDLGRATVRLGGASGPVFVAGPDAGNVSYLKNDEGAVGFVVQRTGTTSAVTPSGGALAGYAEGAQKIVAARDTLNGIATDFTTQVNAIQAQGRDLDGKAGTPLFKTGDTPTSITVALTDPRGIAAAGATGGARDASNLAALLATRDPTTGSEQRLTNMITSNAASLEQRRLVGDAQGAIRDGAVSARDSGSGVDLDSEAVDLLRFQQAYQASSRVIQTARDILQTILEIR</sequence>
<evidence type="ECO:0000256" key="3">
    <source>
        <dbReference type="ARBA" id="ARBA00009677"/>
    </source>
</evidence>
<keyword evidence="5" id="KW-0964">Secreted</keyword>
<dbReference type="GO" id="GO:0009425">
    <property type="term" value="C:bacterial-type flagellum basal body"/>
    <property type="evidence" value="ECO:0007669"/>
    <property type="project" value="UniProtKB-SubCell"/>
</dbReference>
<dbReference type="AlphaFoldDB" id="A0A2T4YW52"/>
<dbReference type="RefSeq" id="WP_107931263.1">
    <property type="nucleotide sequence ID" value="NZ_PZZN01000001.1"/>
</dbReference>
<keyword evidence="10" id="KW-0966">Cell projection</keyword>
<proteinExistence type="inferred from homology"/>
<feature type="domain" description="Flagellar basal-body/hook protein C-terminal" evidence="8">
    <location>
        <begin position="408"/>
        <end position="447"/>
    </location>
</feature>
<feature type="domain" description="Flagellar hook-associated protein FlgK helical" evidence="9">
    <location>
        <begin position="100"/>
        <end position="323"/>
    </location>
</feature>
<comment type="caution">
    <text evidence="10">The sequence shown here is derived from an EMBL/GenBank/DDBJ whole genome shotgun (WGS) entry which is preliminary data.</text>
</comment>
<evidence type="ECO:0000259" key="8">
    <source>
        <dbReference type="Pfam" id="PF06429"/>
    </source>
</evidence>
<reference evidence="10 11" key="1">
    <citation type="submission" date="2018-04" db="EMBL/GenBank/DDBJ databases">
        <title>Genomic Encyclopedia of Type Strains, Phase III (KMG-III): the genomes of soil and plant-associated and newly described type strains.</title>
        <authorList>
            <person name="Whitman W."/>
        </authorList>
    </citation>
    <scope>NUCLEOTIDE SEQUENCE [LARGE SCALE GENOMIC DNA]</scope>
    <source>
        <strain evidence="10 11">NW12</strain>
    </source>
</reference>
<evidence type="ECO:0000256" key="5">
    <source>
        <dbReference type="ARBA" id="ARBA00022525"/>
    </source>
</evidence>
<name>A0A2T4YW52_9SPHN</name>
<evidence type="ECO:0000313" key="11">
    <source>
        <dbReference type="Proteomes" id="UP000240996"/>
    </source>
</evidence>